<dbReference type="RefSeq" id="WP_205682183.1">
    <property type="nucleotide sequence ID" value="NZ_CP070968.1"/>
</dbReference>
<dbReference type="SUPFAM" id="SSF51735">
    <property type="entry name" value="NAD(P)-binding Rossmann-fold domains"/>
    <property type="match status" value="1"/>
</dbReference>
<dbReference type="Proteomes" id="UP000662957">
    <property type="component" value="Chromosome"/>
</dbReference>
<proteinExistence type="predicted"/>
<protein>
    <recommendedName>
        <fullName evidence="3">Saccharopine dehydrogenase</fullName>
    </recommendedName>
</protein>
<reference evidence="1 2" key="1">
    <citation type="submission" date="2021-02" db="EMBL/GenBank/DDBJ databases">
        <title>Brevundimonas sp. CS1 genome sequence.</title>
        <authorList>
            <person name="Lee K."/>
            <person name="Choi Y.-J."/>
            <person name="Son H.-R."/>
        </authorList>
    </citation>
    <scope>NUCLEOTIDE SEQUENCE [LARGE SCALE GENOMIC DNA]</scope>
    <source>
        <strain evidence="1 2">CS1</strain>
    </source>
</reference>
<dbReference type="InterPro" id="IPR036291">
    <property type="entry name" value="NAD(P)-bd_dom_sf"/>
</dbReference>
<evidence type="ECO:0000313" key="2">
    <source>
        <dbReference type="Proteomes" id="UP000662957"/>
    </source>
</evidence>
<keyword evidence="2" id="KW-1185">Reference proteome</keyword>
<organism evidence="1 2">
    <name type="scientific">Brevundimonas fontaquae</name>
    <dbReference type="NCBI Taxonomy" id="2813778"/>
    <lineage>
        <taxon>Bacteria</taxon>
        <taxon>Pseudomonadati</taxon>
        <taxon>Pseudomonadota</taxon>
        <taxon>Alphaproteobacteria</taxon>
        <taxon>Caulobacterales</taxon>
        <taxon>Caulobacteraceae</taxon>
        <taxon>Brevundimonas</taxon>
    </lineage>
</organism>
<accession>A0ABX7LW33</accession>
<dbReference type="EMBL" id="CP070968">
    <property type="protein sequence ID" value="QSF54748.1"/>
    <property type="molecule type" value="Genomic_DNA"/>
</dbReference>
<evidence type="ECO:0008006" key="3">
    <source>
        <dbReference type="Google" id="ProtNLM"/>
    </source>
</evidence>
<name>A0ABX7LW33_9CAUL</name>
<sequence>MSSSPILLIGGAGTVGKQTAMSLRAAHPDIPLLIGGRDLARAQQAAAEIGGGEGVQIDLTASDLGLGERDVSAVAIFVHDDTLGSLKYALSRSVPHVSISTGTFEIAPEIAAYVHRPTAPVVLGSEWLAGAGVLTTLHLAKGFARLDRVALSAVLDEKDIGGPAADADYARLTSVSPAALTLINGRYHWRTQAEGDVVVHAADGEALEGFPYSPFDIVALAARTDATDIRLDVAVGVSSSRRAGHTYSTEIIIDLEGVDPSGAVVHSRHALVHPRGQAPLTALAVASILERVTALDGGPPVGPGLYFPEGLVDPDLFVTRALTSGAVLTKVKIGQ</sequence>
<gene>
    <name evidence="1" type="ORF">JX001_02700</name>
</gene>
<evidence type="ECO:0000313" key="1">
    <source>
        <dbReference type="EMBL" id="QSF54748.1"/>
    </source>
</evidence>
<dbReference type="Gene3D" id="3.40.50.720">
    <property type="entry name" value="NAD(P)-binding Rossmann-like Domain"/>
    <property type="match status" value="1"/>
</dbReference>